<dbReference type="OrthoDB" id="5386595at2759"/>
<protein>
    <recommendedName>
        <fullName evidence="4">HNH nuclease domain-containing protein</fullName>
    </recommendedName>
</protein>
<dbReference type="AlphaFoldDB" id="A0A2J6QTW9"/>
<evidence type="ECO:0000313" key="3">
    <source>
        <dbReference type="Proteomes" id="UP000235786"/>
    </source>
</evidence>
<sequence>MSNQQNNTGNFDLAFRPKSPQKRPYDPDVDLYKQDRENAQRIKTLKKHTKPKSTFTEDFWLNSAKLANANAEKAYLQKSIKLRELEAAGEDTNEWLNSPEASAYTESQKIFQIEEKICKQQAQSLLDIKKEPRGKSRRVFLALFTSSTKGLKIKETGEGKRDDNDRTKFRKDLLLRYNLEKPNTPKKNIIWDVILGDWIQASEATAAHLFAYSHGLDLMEEIFGENSQQDMFKACNGLMLYSPIERKMDAGFFIIVPDLEDNPTQAQVQQWNATEPKEFKIRILVDDTHPDLDCTIRTPNTTTWRDLNGKRLEFPKNCNYRPKARYLYYIYCNQILRRSFDETPRGQTLKKELNKVYWGTPGRYMAGAMLKALVEEIGGQGWECLIQGAIEHPKDISQSDPTLIQLELINAKKKANEQQGEDSESESDDD</sequence>
<evidence type="ECO:0000313" key="2">
    <source>
        <dbReference type="EMBL" id="PMD29690.1"/>
    </source>
</evidence>
<accession>A0A2J6QTW9</accession>
<dbReference type="STRING" id="1149755.A0A2J6QTW9"/>
<feature type="compositionally biased region" description="Polar residues" evidence="1">
    <location>
        <begin position="1"/>
        <end position="10"/>
    </location>
</feature>
<evidence type="ECO:0000256" key="1">
    <source>
        <dbReference type="SAM" id="MobiDB-lite"/>
    </source>
</evidence>
<organism evidence="2 3">
    <name type="scientific">Hyaloscypha variabilis (strain UAMH 11265 / GT02V1 / F)</name>
    <name type="common">Meliniomyces variabilis</name>
    <dbReference type="NCBI Taxonomy" id="1149755"/>
    <lineage>
        <taxon>Eukaryota</taxon>
        <taxon>Fungi</taxon>
        <taxon>Dikarya</taxon>
        <taxon>Ascomycota</taxon>
        <taxon>Pezizomycotina</taxon>
        <taxon>Leotiomycetes</taxon>
        <taxon>Helotiales</taxon>
        <taxon>Hyaloscyphaceae</taxon>
        <taxon>Hyaloscypha</taxon>
        <taxon>Hyaloscypha variabilis</taxon>
    </lineage>
</organism>
<reference evidence="2 3" key="1">
    <citation type="submission" date="2016-04" db="EMBL/GenBank/DDBJ databases">
        <title>A degradative enzymes factory behind the ericoid mycorrhizal symbiosis.</title>
        <authorList>
            <consortium name="DOE Joint Genome Institute"/>
            <person name="Martino E."/>
            <person name="Morin E."/>
            <person name="Grelet G."/>
            <person name="Kuo A."/>
            <person name="Kohler A."/>
            <person name="Daghino S."/>
            <person name="Barry K."/>
            <person name="Choi C."/>
            <person name="Cichocki N."/>
            <person name="Clum A."/>
            <person name="Copeland A."/>
            <person name="Hainaut M."/>
            <person name="Haridas S."/>
            <person name="Labutti K."/>
            <person name="Lindquist E."/>
            <person name="Lipzen A."/>
            <person name="Khouja H.-R."/>
            <person name="Murat C."/>
            <person name="Ohm R."/>
            <person name="Olson A."/>
            <person name="Spatafora J."/>
            <person name="Veneault-Fourrey C."/>
            <person name="Henrissat B."/>
            <person name="Grigoriev I."/>
            <person name="Martin F."/>
            <person name="Perotto S."/>
        </authorList>
    </citation>
    <scope>NUCLEOTIDE SEQUENCE [LARGE SCALE GENOMIC DNA]</scope>
    <source>
        <strain evidence="2 3">F</strain>
    </source>
</reference>
<evidence type="ECO:0008006" key="4">
    <source>
        <dbReference type="Google" id="ProtNLM"/>
    </source>
</evidence>
<gene>
    <name evidence="2" type="ORF">L207DRAFT_538642</name>
</gene>
<feature type="region of interest" description="Disordered" evidence="1">
    <location>
        <begin position="1"/>
        <end position="29"/>
    </location>
</feature>
<proteinExistence type="predicted"/>
<name>A0A2J6QTW9_HYAVF</name>
<dbReference type="EMBL" id="KZ613972">
    <property type="protein sequence ID" value="PMD29690.1"/>
    <property type="molecule type" value="Genomic_DNA"/>
</dbReference>
<keyword evidence="3" id="KW-1185">Reference proteome</keyword>
<dbReference type="Proteomes" id="UP000235786">
    <property type="component" value="Unassembled WGS sequence"/>
</dbReference>